<organism evidence="3 4">
    <name type="scientific">Litorilinea aerophila</name>
    <dbReference type="NCBI Taxonomy" id="1204385"/>
    <lineage>
        <taxon>Bacteria</taxon>
        <taxon>Bacillati</taxon>
        <taxon>Chloroflexota</taxon>
        <taxon>Caldilineae</taxon>
        <taxon>Caldilineales</taxon>
        <taxon>Caldilineaceae</taxon>
        <taxon>Litorilinea</taxon>
    </lineage>
</organism>
<keyword evidence="4" id="KW-1185">Reference proteome</keyword>
<keyword evidence="2" id="KW-0732">Signal</keyword>
<evidence type="ECO:0000256" key="1">
    <source>
        <dbReference type="SAM" id="MobiDB-lite"/>
    </source>
</evidence>
<evidence type="ECO:0000313" key="3">
    <source>
        <dbReference type="EMBL" id="TQE94373.1"/>
    </source>
</evidence>
<name>A0A540VE27_9CHLR</name>
<feature type="signal peptide" evidence="2">
    <location>
        <begin position="1"/>
        <end position="40"/>
    </location>
</feature>
<reference evidence="3 4" key="1">
    <citation type="submission" date="2019-06" db="EMBL/GenBank/DDBJ databases">
        <title>Genome sequence of Litorilinea aerophila BAA-2444.</title>
        <authorList>
            <person name="Maclea K.S."/>
            <person name="Maurais E.G."/>
            <person name="Iannazzi L.C."/>
        </authorList>
    </citation>
    <scope>NUCLEOTIDE SEQUENCE [LARGE SCALE GENOMIC DNA]</scope>
    <source>
        <strain evidence="3 4">ATCC BAA-2444</strain>
    </source>
</reference>
<dbReference type="AlphaFoldDB" id="A0A540VE27"/>
<dbReference type="Proteomes" id="UP000317371">
    <property type="component" value="Unassembled WGS sequence"/>
</dbReference>
<proteinExistence type="predicted"/>
<evidence type="ECO:0000313" key="4">
    <source>
        <dbReference type="Proteomes" id="UP000317371"/>
    </source>
</evidence>
<gene>
    <name evidence="3" type="ORF">FKZ61_16690</name>
</gene>
<feature type="chain" id="PRO_5021918384" description="CvpA family protein" evidence="2">
    <location>
        <begin position="41"/>
        <end position="253"/>
    </location>
</feature>
<evidence type="ECO:0008006" key="5">
    <source>
        <dbReference type="Google" id="ProtNLM"/>
    </source>
</evidence>
<sequence length="253" mass="26776">MGSARGSVAQFLPWPLCRRILGSATLALLPLLTGAAVAQAASLTQEAGSDNVSIWPVLLPLLTASVGIERAIEVFWNYVDWIILNFRGGQPAQLKSPQYLQFKSGTSLVLGIVIGILVSNFTGMRLLEYLRPLAPAFLDNVPVLWDVVLTGVIIGSGSKPAHDILGIITQFKNFLANSAIRQREAASAALADGVLKLAQSDAQAMIEVPGVGPARLAAPAGSRGLDEEDAGEAGPEVSPTERYIAILHNRTSM</sequence>
<dbReference type="InParanoid" id="A0A540VE27"/>
<accession>A0A540VE27</accession>
<feature type="region of interest" description="Disordered" evidence="1">
    <location>
        <begin position="217"/>
        <end position="238"/>
    </location>
</feature>
<protein>
    <recommendedName>
        <fullName evidence="5">CvpA family protein</fullName>
    </recommendedName>
</protein>
<dbReference type="EMBL" id="VIGC01000024">
    <property type="protein sequence ID" value="TQE94373.1"/>
    <property type="molecule type" value="Genomic_DNA"/>
</dbReference>
<evidence type="ECO:0000256" key="2">
    <source>
        <dbReference type="SAM" id="SignalP"/>
    </source>
</evidence>
<comment type="caution">
    <text evidence="3">The sequence shown here is derived from an EMBL/GenBank/DDBJ whole genome shotgun (WGS) entry which is preliminary data.</text>
</comment>